<evidence type="ECO:0000256" key="6">
    <source>
        <dbReference type="ARBA" id="ARBA00022741"/>
    </source>
</evidence>
<keyword evidence="3 9" id="KW-0808">Transferase</keyword>
<organism evidence="11 12">
    <name type="scientific">Moraxella macacae 0408225</name>
    <dbReference type="NCBI Taxonomy" id="1230338"/>
    <lineage>
        <taxon>Bacteria</taxon>
        <taxon>Pseudomonadati</taxon>
        <taxon>Pseudomonadota</taxon>
        <taxon>Gammaproteobacteria</taxon>
        <taxon>Moraxellales</taxon>
        <taxon>Moraxellaceae</taxon>
        <taxon>Moraxella</taxon>
    </lineage>
</organism>
<dbReference type="HAMAP" id="MF_01852">
    <property type="entry name" value="TsaC"/>
    <property type="match status" value="1"/>
</dbReference>
<evidence type="ECO:0000313" key="11">
    <source>
        <dbReference type="EMBL" id="ELA09157.1"/>
    </source>
</evidence>
<dbReference type="Proteomes" id="UP000023795">
    <property type="component" value="Unassembled WGS sequence"/>
</dbReference>
<evidence type="ECO:0000256" key="5">
    <source>
        <dbReference type="ARBA" id="ARBA00022695"/>
    </source>
</evidence>
<dbReference type="InterPro" id="IPR050156">
    <property type="entry name" value="TC-AMP_synthase_SUA5"/>
</dbReference>
<protein>
    <recommendedName>
        <fullName evidence="9">Threonylcarbamoyl-AMP synthase</fullName>
        <shortName evidence="9">TC-AMP synthase</shortName>
        <ecNumber evidence="9">2.7.7.87</ecNumber>
    </recommendedName>
    <alternativeName>
        <fullName evidence="9">L-threonylcarbamoyladenylate synthase</fullName>
    </alternativeName>
    <alternativeName>
        <fullName evidence="9">t(6)A37 threonylcarbamoyladenosine biosynthesis protein TsaC</fullName>
    </alternativeName>
    <alternativeName>
        <fullName evidence="9">tRNA threonylcarbamoyladenosine biosynthesis protein TsaC</fullName>
    </alternativeName>
</protein>
<gene>
    <name evidence="9" type="primary">tsaC</name>
    <name evidence="11" type="ORF">MOMA_02080</name>
</gene>
<reference evidence="11 12" key="1">
    <citation type="journal article" date="2013" name="Genome Announc.">
        <title>Genome Sequence of Moraxella macacae 0408225, a Novel Bacterial Species Isolated from a Cynomolgus Macaque with Epistaxis.</title>
        <authorList>
            <person name="Ladner J.T."/>
            <person name="Whitehouse C.A."/>
            <person name="Koroleva G.I."/>
            <person name="Palacios G.F."/>
        </authorList>
    </citation>
    <scope>NUCLEOTIDE SEQUENCE [LARGE SCALE GENOMIC DNA]</scope>
    <source>
        <strain evidence="11 12">0408225</strain>
    </source>
</reference>
<keyword evidence="12" id="KW-1185">Reference proteome</keyword>
<comment type="function">
    <text evidence="9">Required for the formation of a threonylcarbamoyl group on adenosine at position 37 (t(6)A37) in tRNAs that read codons beginning with adenine. Catalyzes the conversion of L-threonine, HCO(3)(-)/CO(2) and ATP to give threonylcarbamoyl-AMP (TC-AMP) as the acyladenylate intermediate, with the release of diphosphate.</text>
</comment>
<dbReference type="EC" id="2.7.7.87" evidence="9"/>
<evidence type="ECO:0000256" key="2">
    <source>
        <dbReference type="ARBA" id="ARBA00022490"/>
    </source>
</evidence>
<keyword evidence="6 9" id="KW-0547">Nucleotide-binding</keyword>
<keyword evidence="5 9" id="KW-0548">Nucleotidyltransferase</keyword>
<dbReference type="InterPro" id="IPR017945">
    <property type="entry name" value="DHBP_synth_RibB-like_a/b_dom"/>
</dbReference>
<dbReference type="AlphaFoldDB" id="L2F7Z9"/>
<dbReference type="RefSeq" id="WP_009766977.1">
    <property type="nucleotide sequence ID" value="NZ_ANIN01000001.1"/>
</dbReference>
<dbReference type="PATRIC" id="fig|1230338.3.peg.461"/>
<keyword evidence="4 9" id="KW-0819">tRNA processing</keyword>
<keyword evidence="7 9" id="KW-0067">ATP-binding</keyword>
<keyword evidence="2 9" id="KW-0963">Cytoplasm</keyword>
<dbReference type="InterPro" id="IPR023535">
    <property type="entry name" value="TC-AMP_synthase"/>
</dbReference>
<evidence type="ECO:0000256" key="4">
    <source>
        <dbReference type="ARBA" id="ARBA00022694"/>
    </source>
</evidence>
<evidence type="ECO:0000256" key="1">
    <source>
        <dbReference type="ARBA" id="ARBA00004496"/>
    </source>
</evidence>
<dbReference type="GO" id="GO:0005737">
    <property type="term" value="C:cytoplasm"/>
    <property type="evidence" value="ECO:0007669"/>
    <property type="project" value="UniProtKB-SubCell"/>
</dbReference>
<dbReference type="Pfam" id="PF01300">
    <property type="entry name" value="Sua5_yciO_yrdC"/>
    <property type="match status" value="1"/>
</dbReference>
<proteinExistence type="inferred from homology"/>
<dbReference type="PANTHER" id="PTHR17490:SF18">
    <property type="entry name" value="THREONYLCARBAMOYL-AMP SYNTHASE"/>
    <property type="match status" value="1"/>
</dbReference>
<name>L2F7Z9_9GAMM</name>
<evidence type="ECO:0000256" key="9">
    <source>
        <dbReference type="HAMAP-Rule" id="MF_01852"/>
    </source>
</evidence>
<evidence type="ECO:0000259" key="10">
    <source>
        <dbReference type="PROSITE" id="PS51163"/>
    </source>
</evidence>
<dbReference type="Gene3D" id="3.90.870.10">
    <property type="entry name" value="DHBP synthase"/>
    <property type="match status" value="1"/>
</dbReference>
<sequence length="202" mass="22767">MTVFDYTNYKQAHDWLNDGKLLAYPTEAVWGLGCDPFNKQAVLDLLKLKNRKVEKGLIVLAPNITSVHDFLQHIPKQKQQVILKSWLAPKSQATTWLFPIPAHLIKFTPNWITGGQKNLAIRVISHPLISKICQNLISPSNPYGFLTSTSCNLSNLSPATTLHTAKSYFSDCQNVAFLQDETLKFNQPSQIRHALTGEIVRE</sequence>
<dbReference type="GO" id="GO:0002949">
    <property type="term" value="P:tRNA threonylcarbamoyladenosine modification"/>
    <property type="evidence" value="ECO:0007669"/>
    <property type="project" value="UniProtKB-UniRule"/>
</dbReference>
<evidence type="ECO:0000256" key="7">
    <source>
        <dbReference type="ARBA" id="ARBA00022840"/>
    </source>
</evidence>
<comment type="similarity">
    <text evidence="9">Belongs to the SUA5 family. TsaC subfamily.</text>
</comment>
<dbReference type="eggNOG" id="COG0009">
    <property type="taxonomic scope" value="Bacteria"/>
</dbReference>
<dbReference type="SUPFAM" id="SSF55821">
    <property type="entry name" value="YrdC/RibB"/>
    <property type="match status" value="1"/>
</dbReference>
<dbReference type="GO" id="GO:0005524">
    <property type="term" value="F:ATP binding"/>
    <property type="evidence" value="ECO:0007669"/>
    <property type="project" value="UniProtKB-UniRule"/>
</dbReference>
<dbReference type="OrthoDB" id="9814580at2"/>
<dbReference type="GO" id="GO:0061710">
    <property type="term" value="F:L-threonylcarbamoyladenylate synthase"/>
    <property type="evidence" value="ECO:0007669"/>
    <property type="project" value="UniProtKB-EC"/>
</dbReference>
<dbReference type="GO" id="GO:0000049">
    <property type="term" value="F:tRNA binding"/>
    <property type="evidence" value="ECO:0007669"/>
    <property type="project" value="TreeGrafter"/>
</dbReference>
<evidence type="ECO:0000256" key="8">
    <source>
        <dbReference type="ARBA" id="ARBA00048366"/>
    </source>
</evidence>
<dbReference type="GO" id="GO:0003725">
    <property type="term" value="F:double-stranded RNA binding"/>
    <property type="evidence" value="ECO:0007669"/>
    <property type="project" value="InterPro"/>
</dbReference>
<feature type="domain" description="YrdC-like" evidence="10">
    <location>
        <begin position="6"/>
        <end position="202"/>
    </location>
</feature>
<comment type="subcellular location">
    <subcellularLocation>
        <location evidence="1 9">Cytoplasm</location>
    </subcellularLocation>
</comment>
<evidence type="ECO:0000313" key="12">
    <source>
        <dbReference type="Proteomes" id="UP000023795"/>
    </source>
</evidence>
<dbReference type="PROSITE" id="PS51163">
    <property type="entry name" value="YRDC"/>
    <property type="match status" value="1"/>
</dbReference>
<dbReference type="PANTHER" id="PTHR17490">
    <property type="entry name" value="SUA5"/>
    <property type="match status" value="1"/>
</dbReference>
<evidence type="ECO:0000256" key="3">
    <source>
        <dbReference type="ARBA" id="ARBA00022679"/>
    </source>
</evidence>
<dbReference type="EMBL" id="ANIN01000001">
    <property type="protein sequence ID" value="ELA09157.1"/>
    <property type="molecule type" value="Genomic_DNA"/>
</dbReference>
<dbReference type="InterPro" id="IPR006070">
    <property type="entry name" value="Sua5-like_dom"/>
</dbReference>
<comment type="caution">
    <text evidence="11">The sequence shown here is derived from an EMBL/GenBank/DDBJ whole genome shotgun (WGS) entry which is preliminary data.</text>
</comment>
<dbReference type="STRING" id="1230338.MOMA_02080"/>
<comment type="catalytic activity">
    <reaction evidence="8 9">
        <text>L-threonine + hydrogencarbonate + ATP = L-threonylcarbamoyladenylate + diphosphate + H2O</text>
        <dbReference type="Rhea" id="RHEA:36407"/>
        <dbReference type="ChEBI" id="CHEBI:15377"/>
        <dbReference type="ChEBI" id="CHEBI:17544"/>
        <dbReference type="ChEBI" id="CHEBI:30616"/>
        <dbReference type="ChEBI" id="CHEBI:33019"/>
        <dbReference type="ChEBI" id="CHEBI:57926"/>
        <dbReference type="ChEBI" id="CHEBI:73682"/>
        <dbReference type="EC" id="2.7.7.87"/>
    </reaction>
</comment>
<dbReference type="GO" id="GO:0006450">
    <property type="term" value="P:regulation of translational fidelity"/>
    <property type="evidence" value="ECO:0007669"/>
    <property type="project" value="TreeGrafter"/>
</dbReference>
<accession>L2F7Z9</accession>